<evidence type="ECO:0000256" key="3">
    <source>
        <dbReference type="SAM" id="Phobius"/>
    </source>
</evidence>
<feature type="coiled-coil region" evidence="1">
    <location>
        <begin position="230"/>
        <end position="327"/>
    </location>
</feature>
<feature type="transmembrane region" description="Helical" evidence="3">
    <location>
        <begin position="480"/>
        <end position="500"/>
    </location>
</feature>
<feature type="transmembrane region" description="Helical" evidence="3">
    <location>
        <begin position="425"/>
        <end position="443"/>
    </location>
</feature>
<organism evidence="4 5">
    <name type="scientific">Brassica campestris</name>
    <name type="common">Field mustard</name>
    <dbReference type="NCBI Taxonomy" id="3711"/>
    <lineage>
        <taxon>Eukaryota</taxon>
        <taxon>Viridiplantae</taxon>
        <taxon>Streptophyta</taxon>
        <taxon>Embryophyta</taxon>
        <taxon>Tracheophyta</taxon>
        <taxon>Spermatophyta</taxon>
        <taxon>Magnoliopsida</taxon>
        <taxon>eudicotyledons</taxon>
        <taxon>Gunneridae</taxon>
        <taxon>Pentapetalae</taxon>
        <taxon>rosids</taxon>
        <taxon>malvids</taxon>
        <taxon>Brassicales</taxon>
        <taxon>Brassicaceae</taxon>
        <taxon>Brassiceae</taxon>
        <taxon>Brassica</taxon>
    </lineage>
</organism>
<keyword evidence="3" id="KW-0812">Transmembrane</keyword>
<feature type="compositionally biased region" description="Basic and acidic residues" evidence="2">
    <location>
        <begin position="31"/>
        <end position="44"/>
    </location>
</feature>
<protein>
    <submittedName>
        <fullName evidence="4">Uncharacterized protein</fullName>
    </submittedName>
</protein>
<dbReference type="Proteomes" id="UP000694005">
    <property type="component" value="Chromosome A03"/>
</dbReference>
<evidence type="ECO:0000313" key="4">
    <source>
        <dbReference type="EMBL" id="CAG7884138.1"/>
    </source>
</evidence>
<feature type="region of interest" description="Disordered" evidence="2">
    <location>
        <begin position="1"/>
        <end position="82"/>
    </location>
</feature>
<feature type="coiled-coil region" evidence="1">
    <location>
        <begin position="108"/>
        <end position="135"/>
    </location>
</feature>
<gene>
    <name evidence="4" type="ORF">BRAPAZ1V2_A03P54810.2</name>
</gene>
<reference evidence="4 5" key="1">
    <citation type="submission" date="2021-07" db="EMBL/GenBank/DDBJ databases">
        <authorList>
            <consortium name="Genoscope - CEA"/>
            <person name="William W."/>
        </authorList>
    </citation>
    <scope>NUCLEOTIDE SEQUENCE [LARGE SCALE GENOMIC DNA]</scope>
</reference>
<evidence type="ECO:0000313" key="5">
    <source>
        <dbReference type="Proteomes" id="UP000694005"/>
    </source>
</evidence>
<evidence type="ECO:0000256" key="1">
    <source>
        <dbReference type="SAM" id="Coils"/>
    </source>
</evidence>
<dbReference type="EMBL" id="LS974619">
    <property type="protein sequence ID" value="CAG7884138.1"/>
    <property type="molecule type" value="Genomic_DNA"/>
</dbReference>
<keyword evidence="3" id="KW-1133">Transmembrane helix</keyword>
<proteinExistence type="predicted"/>
<dbReference type="AlphaFoldDB" id="A0A8D9LRI1"/>
<sequence>MKSGEKYEEIELGKKDGTDEKPSDGEESEMELVKKEETDEKPSDGEESEMELMRKSRHDVKQTDGEDEEMELVKKDEEAYDGEDPELELMEKSEHGVKQTDGEDDEELVLLRKRVNDLESTVEAAKSALELIKRIDKVAEEEPIAATILPMIKVSIFLVHWLLMGMKVRVCHILRDEYTHLIAALRRELADYIVSQELSKVVEDLHKKEKENVNLSCQLTAKDLQEKMENEDMLAKLGSKEEELNKVANQKRALISTLSNKEKAINNLNEALKNHEVEKANLLEQLAAQDKELSKLHEALENYKKENDNLIEELAAKDKILKEHEESLPKINQDSLLQWVHDSLPICMRPCLAPKGSITGDELGTFMGSLVTTTAYNVTYSNSDLKAYLFWNSLANLIGSMFGQICNNVVKKEGAKKTFKTIGKSVFWILLGGLIPMFAGGFIKKYQIRLVVAAASAFAMQCISATLWKQSYQIPTWQPVFIVVLGIIGIGIAAGIPHLVKVSY</sequence>
<accession>A0A8D9LRI1</accession>
<name>A0A8D9LRI1_BRACM</name>
<evidence type="ECO:0000256" key="2">
    <source>
        <dbReference type="SAM" id="MobiDB-lite"/>
    </source>
</evidence>
<feature type="compositionally biased region" description="Basic and acidic residues" evidence="2">
    <location>
        <begin position="51"/>
        <end position="64"/>
    </location>
</feature>
<keyword evidence="1" id="KW-0175">Coiled coil</keyword>
<feature type="transmembrane region" description="Helical" evidence="3">
    <location>
        <begin position="450"/>
        <end position="468"/>
    </location>
</feature>
<keyword evidence="3" id="KW-0472">Membrane</keyword>
<dbReference type="Gramene" id="A03p54810.2_BraZ1">
    <property type="protein sequence ID" value="A03p54810.2_BraZ1.CDS"/>
    <property type="gene ID" value="A03g54810.2_BraZ1"/>
</dbReference>
<feature type="compositionally biased region" description="Basic and acidic residues" evidence="2">
    <location>
        <begin position="1"/>
        <end position="24"/>
    </location>
</feature>